<protein>
    <submittedName>
        <fullName evidence="1">Uncharacterized protein</fullName>
    </submittedName>
</protein>
<dbReference type="AlphaFoldDB" id="A0A081AMI6"/>
<evidence type="ECO:0000313" key="2">
    <source>
        <dbReference type="Proteomes" id="UP000028582"/>
    </source>
</evidence>
<sequence length="56" mass="6467">MYATRHGDSVDPVKFPFLIVHRGVPTSPCSPYGCHVWPVAASIVRFQLYRQRLRRP</sequence>
<dbReference type="EMBL" id="ANJA01001038">
    <property type="protein sequence ID" value="ETO80097.1"/>
    <property type="molecule type" value="Genomic_DNA"/>
</dbReference>
<comment type="caution">
    <text evidence="1">The sequence shown here is derived from an EMBL/GenBank/DDBJ whole genome shotgun (WGS) entry which is preliminary data.</text>
</comment>
<proteinExistence type="predicted"/>
<evidence type="ECO:0000313" key="1">
    <source>
        <dbReference type="EMBL" id="ETO80097.1"/>
    </source>
</evidence>
<gene>
    <name evidence="1" type="ORF">F444_05317</name>
</gene>
<reference evidence="1 2" key="1">
    <citation type="submission" date="2013-11" db="EMBL/GenBank/DDBJ databases">
        <title>The Genome Sequence of Phytophthora parasitica P1976.</title>
        <authorList>
            <consortium name="The Broad Institute Genomics Platform"/>
            <person name="Russ C."/>
            <person name="Tyler B."/>
            <person name="Panabieres F."/>
            <person name="Shan W."/>
            <person name="Tripathy S."/>
            <person name="Grunwald N."/>
            <person name="Machado M."/>
            <person name="Johnson C.S."/>
            <person name="Walker B."/>
            <person name="Young S."/>
            <person name="Zeng Q."/>
            <person name="Gargeya S."/>
            <person name="Fitzgerald M."/>
            <person name="Haas B."/>
            <person name="Abouelleil A."/>
            <person name="Allen A.W."/>
            <person name="Alvarado L."/>
            <person name="Arachchi H.M."/>
            <person name="Berlin A.M."/>
            <person name="Chapman S.B."/>
            <person name="Gainer-Dewar J."/>
            <person name="Goldberg J."/>
            <person name="Griggs A."/>
            <person name="Gujja S."/>
            <person name="Hansen M."/>
            <person name="Howarth C."/>
            <person name="Imamovic A."/>
            <person name="Ireland A."/>
            <person name="Larimer J."/>
            <person name="McCowan C."/>
            <person name="Murphy C."/>
            <person name="Pearson M."/>
            <person name="Poon T.W."/>
            <person name="Priest M."/>
            <person name="Roberts A."/>
            <person name="Saif S."/>
            <person name="Shea T."/>
            <person name="Sisk P."/>
            <person name="Sykes S."/>
            <person name="Wortman J."/>
            <person name="Nusbaum C."/>
            <person name="Birren B."/>
        </authorList>
    </citation>
    <scope>NUCLEOTIDE SEQUENCE [LARGE SCALE GENOMIC DNA]</scope>
    <source>
        <strain evidence="1 2">P1976</strain>
    </source>
</reference>
<name>A0A081AMI6_PHYNI</name>
<accession>A0A081AMI6</accession>
<organism evidence="1 2">
    <name type="scientific">Phytophthora nicotianae P1976</name>
    <dbReference type="NCBI Taxonomy" id="1317066"/>
    <lineage>
        <taxon>Eukaryota</taxon>
        <taxon>Sar</taxon>
        <taxon>Stramenopiles</taxon>
        <taxon>Oomycota</taxon>
        <taxon>Peronosporomycetes</taxon>
        <taxon>Peronosporales</taxon>
        <taxon>Peronosporaceae</taxon>
        <taxon>Phytophthora</taxon>
    </lineage>
</organism>
<dbReference type="Proteomes" id="UP000028582">
    <property type="component" value="Unassembled WGS sequence"/>
</dbReference>